<evidence type="ECO:0000313" key="2">
    <source>
        <dbReference type="EMBL" id="MBS0123308.1"/>
    </source>
</evidence>
<dbReference type="AlphaFoldDB" id="A0A8J7WDD0"/>
<accession>A0A8J7WDD0</accession>
<comment type="caution">
    <text evidence="2">The sequence shown here is derived from an EMBL/GenBank/DDBJ whole genome shotgun (WGS) entry which is preliminary data.</text>
</comment>
<organism evidence="2 3">
    <name type="scientific">Thetidibacter halocola</name>
    <dbReference type="NCBI Taxonomy" id="2827239"/>
    <lineage>
        <taxon>Bacteria</taxon>
        <taxon>Pseudomonadati</taxon>
        <taxon>Pseudomonadota</taxon>
        <taxon>Alphaproteobacteria</taxon>
        <taxon>Rhodobacterales</taxon>
        <taxon>Roseobacteraceae</taxon>
        <taxon>Thetidibacter</taxon>
    </lineage>
</organism>
<feature type="compositionally biased region" description="Basic and acidic residues" evidence="1">
    <location>
        <begin position="1"/>
        <end position="16"/>
    </location>
</feature>
<feature type="compositionally biased region" description="Basic and acidic residues" evidence="1">
    <location>
        <begin position="32"/>
        <end position="60"/>
    </location>
</feature>
<evidence type="ECO:0000313" key="3">
    <source>
        <dbReference type="Proteomes" id="UP000681356"/>
    </source>
</evidence>
<dbReference type="RefSeq" id="WP_212535250.1">
    <property type="nucleotide sequence ID" value="NZ_JAGTUU010000001.1"/>
</dbReference>
<reference evidence="2" key="1">
    <citation type="submission" date="2021-04" db="EMBL/GenBank/DDBJ databases">
        <authorList>
            <person name="Yoon J."/>
        </authorList>
    </citation>
    <scope>NUCLEOTIDE SEQUENCE</scope>
    <source>
        <strain evidence="2">KMU-90</strain>
    </source>
</reference>
<feature type="region of interest" description="Disordered" evidence="1">
    <location>
        <begin position="1"/>
        <end position="66"/>
    </location>
</feature>
<proteinExistence type="predicted"/>
<evidence type="ECO:0000256" key="1">
    <source>
        <dbReference type="SAM" id="MobiDB-lite"/>
    </source>
</evidence>
<gene>
    <name evidence="2" type="ORF">KB874_04115</name>
</gene>
<protein>
    <submittedName>
        <fullName evidence="2">Uncharacterized protein</fullName>
    </submittedName>
</protein>
<keyword evidence="3" id="KW-1185">Reference proteome</keyword>
<dbReference type="EMBL" id="JAGTUU010000001">
    <property type="protein sequence ID" value="MBS0123308.1"/>
    <property type="molecule type" value="Genomic_DNA"/>
</dbReference>
<name>A0A8J7WDD0_9RHOB</name>
<sequence length="66" mass="7198">MAREKTPKPDDADHALGAKGTISQAGRSGGRLPRDIGTRDELKRANERPAGKTRVTKSDEKDEQPE</sequence>
<dbReference type="Proteomes" id="UP000681356">
    <property type="component" value="Unassembled WGS sequence"/>
</dbReference>